<protein>
    <submittedName>
        <fullName evidence="2">Uncharacterized protein</fullName>
    </submittedName>
</protein>
<dbReference type="Proteomes" id="UP001239445">
    <property type="component" value="Unassembled WGS sequence"/>
</dbReference>
<dbReference type="EMBL" id="MU839852">
    <property type="protein sequence ID" value="KAK1749811.1"/>
    <property type="molecule type" value="Genomic_DNA"/>
</dbReference>
<proteinExistence type="predicted"/>
<evidence type="ECO:0000313" key="2">
    <source>
        <dbReference type="EMBL" id="KAK1749811.1"/>
    </source>
</evidence>
<comment type="caution">
    <text evidence="2">The sequence shown here is derived from an EMBL/GenBank/DDBJ whole genome shotgun (WGS) entry which is preliminary data.</text>
</comment>
<feature type="signal peptide" evidence="1">
    <location>
        <begin position="1"/>
        <end position="20"/>
    </location>
</feature>
<organism evidence="2 3">
    <name type="scientific">Echria macrotheca</name>
    <dbReference type="NCBI Taxonomy" id="438768"/>
    <lineage>
        <taxon>Eukaryota</taxon>
        <taxon>Fungi</taxon>
        <taxon>Dikarya</taxon>
        <taxon>Ascomycota</taxon>
        <taxon>Pezizomycotina</taxon>
        <taxon>Sordariomycetes</taxon>
        <taxon>Sordariomycetidae</taxon>
        <taxon>Sordariales</taxon>
        <taxon>Schizotheciaceae</taxon>
        <taxon>Echria</taxon>
    </lineage>
</organism>
<keyword evidence="1" id="KW-0732">Signal</keyword>
<feature type="chain" id="PRO_5042615303" evidence="1">
    <location>
        <begin position="21"/>
        <end position="391"/>
    </location>
</feature>
<gene>
    <name evidence="2" type="ORF">QBC47DRAFT_465376</name>
</gene>
<evidence type="ECO:0000256" key="1">
    <source>
        <dbReference type="SAM" id="SignalP"/>
    </source>
</evidence>
<name>A0AAJ0B5L9_9PEZI</name>
<evidence type="ECO:0000313" key="3">
    <source>
        <dbReference type="Proteomes" id="UP001239445"/>
    </source>
</evidence>
<dbReference type="AlphaFoldDB" id="A0AAJ0B5L9"/>
<sequence length="391" mass="43757">MKRLWLSALAAGALPLWCQAQAMNCESAWYTVANQTDADNIGDHMASVSYDCMNHYGLNIVISPLCRGTIEITVPPEIFRGVLTVDNAPLLEKLAVIDNFSTWYRGFRYVRFSNLSSLTSIEFHTVMAPDTASFGNLPVLESIFFNSLWQSAELLLFDLSRLTNITAPNLASSYGARSANTTIHNVGFDSVQDAFDVNPDSIFAFDVVPNMKNLTITRSLKSLDFTGDGDVSLLFNCTRCFTRWTGTGPPPWGGIKLGDLRLSGLSSVSRTPVDMWPSRYGIYVQTFRVVKNTFRTLDLGFDSLFSLYVEDNPNLESINFHANAANYTWAEIVITGNPLLRLKSAVWTSSEPNKEMTTTFYWPQGDCFTMVFDGPFDNEFFQPFIDLHVSK</sequence>
<feature type="non-terminal residue" evidence="2">
    <location>
        <position position="391"/>
    </location>
</feature>
<reference evidence="2" key="1">
    <citation type="submission" date="2023-06" db="EMBL/GenBank/DDBJ databases">
        <title>Genome-scale phylogeny and comparative genomics of the fungal order Sordariales.</title>
        <authorList>
            <consortium name="Lawrence Berkeley National Laboratory"/>
            <person name="Hensen N."/>
            <person name="Bonometti L."/>
            <person name="Westerberg I."/>
            <person name="Brannstrom I.O."/>
            <person name="Guillou S."/>
            <person name="Cros-Aarteil S."/>
            <person name="Calhoun S."/>
            <person name="Haridas S."/>
            <person name="Kuo A."/>
            <person name="Mondo S."/>
            <person name="Pangilinan J."/>
            <person name="Riley R."/>
            <person name="Labutti K."/>
            <person name="Andreopoulos B."/>
            <person name="Lipzen A."/>
            <person name="Chen C."/>
            <person name="Yanf M."/>
            <person name="Daum C."/>
            <person name="Ng V."/>
            <person name="Clum A."/>
            <person name="Steindorff A."/>
            <person name="Ohm R."/>
            <person name="Martin F."/>
            <person name="Silar P."/>
            <person name="Natvig D."/>
            <person name="Lalanne C."/>
            <person name="Gautier V."/>
            <person name="Ament-Velasquez S.L."/>
            <person name="Kruys A."/>
            <person name="Hutchinson M.I."/>
            <person name="Powell A.J."/>
            <person name="Barry K."/>
            <person name="Miller A.N."/>
            <person name="Grigoriev I.V."/>
            <person name="Debuchy R."/>
            <person name="Gladieux P."/>
            <person name="Thoren M.H."/>
            <person name="Johannesson H."/>
        </authorList>
    </citation>
    <scope>NUCLEOTIDE SEQUENCE</scope>
    <source>
        <strain evidence="2">PSN4</strain>
    </source>
</reference>
<keyword evidence="3" id="KW-1185">Reference proteome</keyword>
<accession>A0AAJ0B5L9</accession>